<dbReference type="AlphaFoldDB" id="A0A9W6IWA9"/>
<feature type="compositionally biased region" description="Basic and acidic residues" evidence="1">
    <location>
        <begin position="62"/>
        <end position="71"/>
    </location>
</feature>
<comment type="caution">
    <text evidence="3">The sequence shown here is derived from an EMBL/GenBank/DDBJ whole genome shotgun (WGS) entry which is preliminary data.</text>
</comment>
<organism evidence="3 6">
    <name type="scientific">Methylopila capsulata</name>
    <dbReference type="NCBI Taxonomy" id="61654"/>
    <lineage>
        <taxon>Bacteria</taxon>
        <taxon>Pseudomonadati</taxon>
        <taxon>Pseudomonadota</taxon>
        <taxon>Alphaproteobacteria</taxon>
        <taxon>Hyphomicrobiales</taxon>
        <taxon>Methylopilaceae</taxon>
        <taxon>Methylopila</taxon>
    </lineage>
</organism>
<reference evidence="3" key="1">
    <citation type="journal article" date="2014" name="Int. J. Syst. Evol. Microbiol.">
        <title>Complete genome sequence of Corynebacterium casei LMG S-19264T (=DSM 44701T), isolated from a smear-ripened cheese.</title>
        <authorList>
            <consortium name="US DOE Joint Genome Institute (JGI-PGF)"/>
            <person name="Walter F."/>
            <person name="Albersmeier A."/>
            <person name="Kalinowski J."/>
            <person name="Ruckert C."/>
        </authorList>
    </citation>
    <scope>NUCLEOTIDE SEQUENCE</scope>
    <source>
        <strain evidence="3">VKM B-1606</strain>
    </source>
</reference>
<reference evidence="3" key="3">
    <citation type="submission" date="2023-01" db="EMBL/GenBank/DDBJ databases">
        <authorList>
            <person name="Sun Q."/>
            <person name="Evtushenko L."/>
        </authorList>
    </citation>
    <scope>NUCLEOTIDE SEQUENCE</scope>
    <source>
        <strain evidence="3">VKM B-1606</strain>
    </source>
</reference>
<sequence length="444" mass="49082">MKIANMNPIGARRRAPRAGASADALALRTATAAAAAPSTAVATPAEDFVDTRRPSPPPLRRGRIDDVESFERPSSRDAWRKKMRLFNALFLSVPLVVACIYLFGIASNRYVAESVIAIRNPASGVSGVPGSMVGQVGQPVPSQAERAIDESYAVVNYIKSREAFDELNKRINLTPRMQETSIDWFGRLSPEARHERQYQHYLSQIEVSYDDLQGQISLTTYGYDADTAFKIGAELSRMSEQLVNQFNERARADMIKLAQEQVSEAANEMRRTNQAITDFQLANGMIDPTMETTSYGTIIQTLRDQIASKRAEMTALSKTSTPTSPRTSEIRNMLDALEVQLTAEQQRLTGKTDALAPLIGSYKMLSVDQGLAQQKYSSAVAMLQSSLVQAEMKKLYIVNIVSPRVPVDPILPNKSKSLMWVIAGTIIAWIIARLTLASIRDHRV</sequence>
<gene>
    <name evidence="3" type="primary">ctrB</name>
    <name evidence="3" type="ORF">GCM10008170_37130</name>
    <name evidence="4" type="ORF">JOD31_003346</name>
</gene>
<dbReference type="Proteomes" id="UP000758856">
    <property type="component" value="Unassembled WGS sequence"/>
</dbReference>
<feature type="compositionally biased region" description="Low complexity" evidence="1">
    <location>
        <begin position="32"/>
        <end position="45"/>
    </location>
</feature>
<evidence type="ECO:0000313" key="4">
    <source>
        <dbReference type="EMBL" id="MBM7853095.1"/>
    </source>
</evidence>
<protein>
    <submittedName>
        <fullName evidence="4">Capsular polysaccharide transport system permease protein</fullName>
    </submittedName>
    <submittedName>
        <fullName evidence="3">Capsule polysaccharide export inner-membrane protein CtrB</fullName>
    </submittedName>
</protein>
<dbReference type="PANTHER" id="PTHR32309:SF13">
    <property type="entry name" value="FERRIC ENTEROBACTIN TRANSPORT PROTEIN FEPE"/>
    <property type="match status" value="1"/>
</dbReference>
<feature type="region of interest" description="Disordered" evidence="1">
    <location>
        <begin position="32"/>
        <end position="71"/>
    </location>
</feature>
<dbReference type="GO" id="GO:0005886">
    <property type="term" value="C:plasma membrane"/>
    <property type="evidence" value="ECO:0007669"/>
    <property type="project" value="TreeGrafter"/>
</dbReference>
<dbReference type="GO" id="GO:0004713">
    <property type="term" value="F:protein tyrosine kinase activity"/>
    <property type="evidence" value="ECO:0007669"/>
    <property type="project" value="TreeGrafter"/>
</dbReference>
<dbReference type="Proteomes" id="UP001143400">
    <property type="component" value="Unassembled WGS sequence"/>
</dbReference>
<reference evidence="4 5" key="2">
    <citation type="submission" date="2021-01" db="EMBL/GenBank/DDBJ databases">
        <title>Genomic Encyclopedia of Type Strains, Phase IV (KMG-IV): sequencing the most valuable type-strain genomes for metagenomic binning, comparative biology and taxonomic classification.</title>
        <authorList>
            <person name="Goeker M."/>
        </authorList>
    </citation>
    <scope>NUCLEOTIDE SEQUENCE [LARGE SCALE GENOMIC DNA]</scope>
    <source>
        <strain evidence="4 5">DSM 6130</strain>
    </source>
</reference>
<accession>A0A9W6IWA9</accession>
<feature type="transmembrane region" description="Helical" evidence="2">
    <location>
        <begin position="85"/>
        <end position="106"/>
    </location>
</feature>
<dbReference type="InterPro" id="IPR050445">
    <property type="entry name" value="Bact_polysacc_biosynth/exp"/>
</dbReference>
<evidence type="ECO:0000256" key="2">
    <source>
        <dbReference type="SAM" id="Phobius"/>
    </source>
</evidence>
<proteinExistence type="predicted"/>
<feature type="transmembrane region" description="Helical" evidence="2">
    <location>
        <begin position="418"/>
        <end position="436"/>
    </location>
</feature>
<keyword evidence="2" id="KW-0812">Transmembrane</keyword>
<keyword evidence="2" id="KW-0472">Membrane</keyword>
<dbReference type="EMBL" id="JAFBCY010000004">
    <property type="protein sequence ID" value="MBM7853095.1"/>
    <property type="molecule type" value="Genomic_DNA"/>
</dbReference>
<evidence type="ECO:0000313" key="3">
    <source>
        <dbReference type="EMBL" id="GLK57693.1"/>
    </source>
</evidence>
<dbReference type="EMBL" id="BSFF01000010">
    <property type="protein sequence ID" value="GLK57693.1"/>
    <property type="molecule type" value="Genomic_DNA"/>
</dbReference>
<name>A0A9W6IWA9_9HYPH</name>
<dbReference type="RefSeq" id="WP_204951555.1">
    <property type="nucleotide sequence ID" value="NZ_BSFF01000010.1"/>
</dbReference>
<evidence type="ECO:0000256" key="1">
    <source>
        <dbReference type="SAM" id="MobiDB-lite"/>
    </source>
</evidence>
<evidence type="ECO:0000313" key="6">
    <source>
        <dbReference type="Proteomes" id="UP001143400"/>
    </source>
</evidence>
<evidence type="ECO:0000313" key="5">
    <source>
        <dbReference type="Proteomes" id="UP000758856"/>
    </source>
</evidence>
<keyword evidence="2" id="KW-1133">Transmembrane helix</keyword>
<dbReference type="PANTHER" id="PTHR32309">
    <property type="entry name" value="TYROSINE-PROTEIN KINASE"/>
    <property type="match status" value="1"/>
</dbReference>
<keyword evidence="5" id="KW-1185">Reference proteome</keyword>